<name>A0A3S0P0N1_CHLPH</name>
<evidence type="ECO:0000313" key="3">
    <source>
        <dbReference type="Proteomes" id="UP000279908"/>
    </source>
</evidence>
<dbReference type="InterPro" id="IPR029058">
    <property type="entry name" value="AB_hydrolase_fold"/>
</dbReference>
<reference evidence="2 3" key="1">
    <citation type="submission" date="2018-12" db="EMBL/GenBank/DDBJ databases">
        <authorList>
            <person name="Lunina O.N."/>
            <person name="Grouzdev D.S."/>
            <person name="Gorlenko V.M."/>
            <person name="Savvichev A.S."/>
        </authorList>
    </citation>
    <scope>NUCLEOTIDE SEQUENCE [LARGE SCALE GENOMIC DNA]</scope>
    <source>
        <strain evidence="2 3">BrKhr-17</strain>
    </source>
</reference>
<dbReference type="GO" id="GO:0016787">
    <property type="term" value="F:hydrolase activity"/>
    <property type="evidence" value="ECO:0007669"/>
    <property type="project" value="UniProtKB-KW"/>
</dbReference>
<sequence length="233" mass="26066">MEVKENPVLIIPGVLFWDSLYGGMKEELSGYLPAGRVAVAPLSLSDWIGFPPSPERSTNRVMRVIDQSLAGLERKFPGEQVTLVAHSGGGTVAMVYLLERPFQGDRYEVGGRVGKLVTLGTPFHTSERYARLKTDFIDRHLTPEFFMRHPVVSVVSNKYRGNMQGSFVEKLCHQFYRSVDGNGDTEGDGIVPAESCFLEGAENVVVPDAEHLPTPHTRWYGTKEGVRQWIEWL</sequence>
<dbReference type="Proteomes" id="UP000489351">
    <property type="component" value="Unassembled WGS sequence"/>
</dbReference>
<proteinExistence type="predicted"/>
<evidence type="ECO:0000313" key="4">
    <source>
        <dbReference type="Proteomes" id="UP000489351"/>
    </source>
</evidence>
<evidence type="ECO:0000313" key="2">
    <source>
        <dbReference type="EMBL" id="RTY39921.1"/>
    </source>
</evidence>
<accession>A0A3S0P0N1</accession>
<dbReference type="Proteomes" id="UP000279908">
    <property type="component" value="Unassembled WGS sequence"/>
</dbReference>
<keyword evidence="2" id="KW-0378">Hydrolase</keyword>
<dbReference type="RefSeq" id="WP_126341470.1">
    <property type="nucleotide sequence ID" value="NZ_CP041698.1"/>
</dbReference>
<dbReference type="PANTHER" id="PTHR47909">
    <property type="entry name" value="ALPHA/BETA-HYDROLASES SUPERFAMILY PROTEIN"/>
    <property type="match status" value="1"/>
</dbReference>
<keyword evidence="4" id="KW-1185">Reference proteome</keyword>
<organism evidence="2 3">
    <name type="scientific">Chlorobium phaeovibrioides</name>
    <dbReference type="NCBI Taxonomy" id="1094"/>
    <lineage>
        <taxon>Bacteria</taxon>
        <taxon>Pseudomonadati</taxon>
        <taxon>Chlorobiota</taxon>
        <taxon>Chlorobiia</taxon>
        <taxon>Chlorobiales</taxon>
        <taxon>Chlorobiaceae</taxon>
        <taxon>Chlorobium/Pelodictyon group</taxon>
        <taxon>Chlorobium</taxon>
    </lineage>
</organism>
<dbReference type="EMBL" id="WUBZ01000003">
    <property type="protein sequence ID" value="MWV53715.1"/>
    <property type="molecule type" value="Genomic_DNA"/>
</dbReference>
<reference evidence="1 4" key="2">
    <citation type="submission" date="2019-11" db="EMBL/GenBank/DDBJ databases">
        <title>Green- and brown-colored morphotypes of Chlorobia in the stratified aquatic ecosystems of Kandalaksha Gulf (White Sea): A model for study of the accessory genome evolution.</title>
        <authorList>
            <person name="Grouzdev D.S."/>
        </authorList>
    </citation>
    <scope>NUCLEOTIDE SEQUENCE [LARGE SCALE GENOMIC DNA]</scope>
    <source>
        <strain evidence="1 4">ZM</strain>
    </source>
</reference>
<comment type="caution">
    <text evidence="2">The sequence shown here is derived from an EMBL/GenBank/DDBJ whole genome shotgun (WGS) entry which is preliminary data.</text>
</comment>
<gene>
    <name evidence="2" type="ORF">EKD02_00550</name>
    <name evidence="1" type="ORF">GJ685_01380</name>
</gene>
<evidence type="ECO:0000313" key="1">
    <source>
        <dbReference type="EMBL" id="MWV53715.1"/>
    </source>
</evidence>
<dbReference type="Gene3D" id="3.40.50.1820">
    <property type="entry name" value="alpha/beta hydrolase"/>
    <property type="match status" value="1"/>
</dbReference>
<dbReference type="EMBL" id="RXYK01000001">
    <property type="protein sequence ID" value="RTY39921.1"/>
    <property type="molecule type" value="Genomic_DNA"/>
</dbReference>
<dbReference type="AlphaFoldDB" id="A0A3S0P0N1"/>
<dbReference type="SUPFAM" id="SSF53474">
    <property type="entry name" value="alpha/beta-Hydrolases"/>
    <property type="match status" value="1"/>
</dbReference>
<dbReference type="PANTHER" id="PTHR47909:SF2">
    <property type="entry name" value="GPI INOSITOL-DEACYLASE"/>
    <property type="match status" value="1"/>
</dbReference>
<protein>
    <submittedName>
        <fullName evidence="2">Alpha/beta hydrolase</fullName>
    </submittedName>
</protein>